<evidence type="ECO:0008006" key="3">
    <source>
        <dbReference type="Google" id="ProtNLM"/>
    </source>
</evidence>
<dbReference type="Pfam" id="PF15348">
    <property type="entry name" value="GEMIN8"/>
    <property type="match status" value="1"/>
</dbReference>
<dbReference type="AlphaFoldDB" id="E2A623"/>
<organism evidence="2">
    <name type="scientific">Camponotus floridanus</name>
    <name type="common">Florida carpenter ant</name>
    <dbReference type="NCBI Taxonomy" id="104421"/>
    <lineage>
        <taxon>Eukaryota</taxon>
        <taxon>Metazoa</taxon>
        <taxon>Ecdysozoa</taxon>
        <taxon>Arthropoda</taxon>
        <taxon>Hexapoda</taxon>
        <taxon>Insecta</taxon>
        <taxon>Pterygota</taxon>
        <taxon>Neoptera</taxon>
        <taxon>Endopterygota</taxon>
        <taxon>Hymenoptera</taxon>
        <taxon>Apocrita</taxon>
        <taxon>Aculeata</taxon>
        <taxon>Formicoidea</taxon>
        <taxon>Formicidae</taxon>
        <taxon>Formicinae</taxon>
        <taxon>Camponotus</taxon>
    </lineage>
</organism>
<dbReference type="PANTHER" id="PTHR16238:SF7">
    <property type="entry name" value="GEM-ASSOCIATED PROTEIN 8"/>
    <property type="match status" value="1"/>
</dbReference>
<name>E2A623_CAMFO</name>
<dbReference type="GO" id="GO:0000387">
    <property type="term" value="P:spliceosomal snRNP assembly"/>
    <property type="evidence" value="ECO:0007669"/>
    <property type="project" value="InterPro"/>
</dbReference>
<accession>E2A623</accession>
<dbReference type="Proteomes" id="UP000000311">
    <property type="component" value="Unassembled WGS sequence"/>
</dbReference>
<dbReference type="STRING" id="104421.E2A623"/>
<dbReference type="GO" id="GO:0032797">
    <property type="term" value="C:SMN complex"/>
    <property type="evidence" value="ECO:0007669"/>
    <property type="project" value="InterPro"/>
</dbReference>
<dbReference type="OrthoDB" id="5989213at2759"/>
<reference evidence="1 2" key="1">
    <citation type="journal article" date="2010" name="Science">
        <title>Genomic comparison of the ants Camponotus floridanus and Harpegnathos saltator.</title>
        <authorList>
            <person name="Bonasio R."/>
            <person name="Zhang G."/>
            <person name="Ye C."/>
            <person name="Mutti N.S."/>
            <person name="Fang X."/>
            <person name="Qin N."/>
            <person name="Donahue G."/>
            <person name="Yang P."/>
            <person name="Li Q."/>
            <person name="Li C."/>
            <person name="Zhang P."/>
            <person name="Huang Z."/>
            <person name="Berger S.L."/>
            <person name="Reinberg D."/>
            <person name="Wang J."/>
            <person name="Liebig J."/>
        </authorList>
    </citation>
    <scope>NUCLEOTIDE SEQUENCE [LARGE SCALE GENOMIC DNA]</scope>
    <source>
        <strain evidence="2">C129</strain>
    </source>
</reference>
<gene>
    <name evidence="1" type="ORF">EAG_06237</name>
</gene>
<proteinExistence type="predicted"/>
<sequence length="256" mass="31085">MEFVPTKRHKKWKKKRYLKRKQLHERIRIEVKSSAKHWEVFPEYINAFDARRIGTTTMQADAFWKNYASAQEWQKRHSITWWRSRCLALEYENEMLRDKVRLLAQHCTYPNITRKNNYYKKNHKTDMQEENYTEFNSNIGEVEFNVNEDMLKFFEISERHKRQLKQTCKSKEIKKEHSLEEISIIDAAEMYKENFVEEIPIINDAEKIYMRKQEAHLLYGDDSSKILAMETALETATNKYKDIMNPQYWPNMPLKP</sequence>
<dbReference type="PANTHER" id="PTHR16238">
    <property type="entry name" value="GEM-ASSOCIATED PROTEIN 8"/>
    <property type="match status" value="1"/>
</dbReference>
<dbReference type="EMBL" id="GL437108">
    <property type="protein sequence ID" value="EFN71082.1"/>
    <property type="molecule type" value="Genomic_DNA"/>
</dbReference>
<dbReference type="InterPro" id="IPR034754">
    <property type="entry name" value="GEMIN8"/>
</dbReference>
<dbReference type="InParanoid" id="E2A623"/>
<dbReference type="OMA" id="RCIALEH"/>
<evidence type="ECO:0000313" key="2">
    <source>
        <dbReference type="Proteomes" id="UP000000311"/>
    </source>
</evidence>
<dbReference type="KEGG" id="cfo:105248837"/>
<evidence type="ECO:0000313" key="1">
    <source>
        <dbReference type="EMBL" id="EFN71082.1"/>
    </source>
</evidence>
<protein>
    <recommendedName>
        <fullName evidence="3">Gem-associated protein 8</fullName>
    </recommendedName>
</protein>
<keyword evidence="2" id="KW-1185">Reference proteome</keyword>